<accession>A0A1K1V4D4</accession>
<keyword evidence="2" id="KW-0472">Membrane</keyword>
<proteinExistence type="predicted"/>
<keyword evidence="4" id="KW-1185">Reference proteome</keyword>
<gene>
    <name evidence="3" type="ORF">SAMN02745752_00759</name>
</gene>
<evidence type="ECO:0008006" key="5">
    <source>
        <dbReference type="Google" id="ProtNLM"/>
    </source>
</evidence>
<protein>
    <recommendedName>
        <fullName evidence="5">DUF2628 domain-containing protein</fullName>
    </recommendedName>
</protein>
<feature type="transmembrane region" description="Helical" evidence="2">
    <location>
        <begin position="16"/>
        <end position="35"/>
    </location>
</feature>
<dbReference type="AlphaFoldDB" id="A0A1K1V4D4"/>
<organism evidence="3 4">
    <name type="scientific">Marinospirillum alkaliphilum DSM 21637</name>
    <dbReference type="NCBI Taxonomy" id="1122209"/>
    <lineage>
        <taxon>Bacteria</taxon>
        <taxon>Pseudomonadati</taxon>
        <taxon>Pseudomonadota</taxon>
        <taxon>Gammaproteobacteria</taxon>
        <taxon>Oceanospirillales</taxon>
        <taxon>Oceanospirillaceae</taxon>
        <taxon>Marinospirillum</taxon>
    </lineage>
</organism>
<keyword evidence="2" id="KW-0812">Transmembrane</keyword>
<dbReference type="STRING" id="1122209.SAMN02745752_00759"/>
<name>A0A1K1V4D4_9GAMM</name>
<feature type="transmembrane region" description="Helical" evidence="2">
    <location>
        <begin position="42"/>
        <end position="60"/>
    </location>
</feature>
<feature type="region of interest" description="Disordered" evidence="1">
    <location>
        <begin position="114"/>
        <end position="174"/>
    </location>
</feature>
<keyword evidence="2" id="KW-1133">Transmembrane helix</keyword>
<sequence length="174" mass="19099">MQVYRVYHHKSKGYQAVPVGFSIAAFVTSFIWAAANSLWGKAFLLFVGFMMMLAAAAAGALLDFPLLALCALAGIVLLPLWAGAQGQQWICDKLESQGYRLVKRINAESASNAINAAKRSEKQQETVSNNKATPQNKPAATFGRDFRDIRDNASPNSNQPPPQDFNARPWKKGR</sequence>
<dbReference type="Proteomes" id="UP000182350">
    <property type="component" value="Unassembled WGS sequence"/>
</dbReference>
<feature type="transmembrane region" description="Helical" evidence="2">
    <location>
        <begin position="66"/>
        <end position="84"/>
    </location>
</feature>
<dbReference type="EMBL" id="FPJW01000002">
    <property type="protein sequence ID" value="SFX19628.1"/>
    <property type="molecule type" value="Genomic_DNA"/>
</dbReference>
<evidence type="ECO:0000313" key="3">
    <source>
        <dbReference type="EMBL" id="SFX19628.1"/>
    </source>
</evidence>
<reference evidence="3 4" key="1">
    <citation type="submission" date="2016-11" db="EMBL/GenBank/DDBJ databases">
        <authorList>
            <person name="Jaros S."/>
            <person name="Januszkiewicz K."/>
            <person name="Wedrychowicz H."/>
        </authorList>
    </citation>
    <scope>NUCLEOTIDE SEQUENCE [LARGE SCALE GENOMIC DNA]</scope>
    <source>
        <strain evidence="3 4">DSM 21637</strain>
    </source>
</reference>
<evidence type="ECO:0000256" key="1">
    <source>
        <dbReference type="SAM" id="MobiDB-lite"/>
    </source>
</evidence>
<evidence type="ECO:0000313" key="4">
    <source>
        <dbReference type="Proteomes" id="UP000182350"/>
    </source>
</evidence>
<feature type="compositionally biased region" description="Polar residues" evidence="1">
    <location>
        <begin position="125"/>
        <end position="138"/>
    </location>
</feature>
<evidence type="ECO:0000256" key="2">
    <source>
        <dbReference type="SAM" id="Phobius"/>
    </source>
</evidence>